<comment type="caution">
    <text evidence="3">The sequence shown here is derived from an EMBL/GenBank/DDBJ whole genome shotgun (WGS) entry which is preliminary data.</text>
</comment>
<proteinExistence type="inferred from homology"/>
<dbReference type="SUPFAM" id="SSF53756">
    <property type="entry name" value="UDP-Glycosyltransferase/glycogen phosphorylase"/>
    <property type="match status" value="1"/>
</dbReference>
<organism evidence="3 4">
    <name type="scientific">Deinococcus yavapaiensis KR-236</name>
    <dbReference type="NCBI Taxonomy" id="694435"/>
    <lineage>
        <taxon>Bacteria</taxon>
        <taxon>Thermotogati</taxon>
        <taxon>Deinococcota</taxon>
        <taxon>Deinococci</taxon>
        <taxon>Deinococcales</taxon>
        <taxon>Deinococcaceae</taxon>
        <taxon>Deinococcus</taxon>
    </lineage>
</organism>
<evidence type="ECO:0000256" key="2">
    <source>
        <dbReference type="SAM" id="MobiDB-lite"/>
    </source>
</evidence>
<feature type="region of interest" description="Disordered" evidence="2">
    <location>
        <begin position="1"/>
        <end position="22"/>
    </location>
</feature>
<sequence>MSLTVISNRGPYTPERDSDGTLRWKPPAGGLTAALTPIVERQGGRWVAWADAEPDVKSVDLPQEEARFTLDRVSLSDEEVERYYTGLSNGAIWPVSHGLSNLVTLSEADWRVYRQVNARFAEATSLHEDATVWVQDYQLALVPNLLRRASSRARVGFFWHIPWMPYSMMRVLPWLDEVTRGILGADLVGFHTEEYAHDFVRAALALPGVTRTEGGVRFEGRDVRVEAHPISVDAREIMALAESEEVRETARTLQGTLGGSRVLLGVDRMDYTKGIPERLEAFEVLLERREDLRGEVTLVQFAVPGREGLEEYRALRERVEHLVGRINGRFGTSLWSPVRFVAHGASLSELVAHYLVTDVMLVTPLRDGMNLVAKEFACASKRGVLLLSTFAGASEELQDALPCHPYSPDHLADALEAALALPEEEREARMTRLREHVRTHDVHAWAQGFLSRLAEITS</sequence>
<evidence type="ECO:0000256" key="1">
    <source>
        <dbReference type="ARBA" id="ARBA00008799"/>
    </source>
</evidence>
<name>A0A318S9I7_9DEIO</name>
<dbReference type="Gene3D" id="3.40.50.2000">
    <property type="entry name" value="Glycogen Phosphorylase B"/>
    <property type="match status" value="2"/>
</dbReference>
<dbReference type="InterPro" id="IPR001830">
    <property type="entry name" value="Glyco_trans_20"/>
</dbReference>
<gene>
    <name evidence="3" type="ORF">DES52_110107</name>
</gene>
<comment type="similarity">
    <text evidence="1">Belongs to the glycosyltransferase 20 family.</text>
</comment>
<dbReference type="GO" id="GO:0003825">
    <property type="term" value="F:alpha,alpha-trehalose-phosphate synthase (UDP-forming) activity"/>
    <property type="evidence" value="ECO:0007669"/>
    <property type="project" value="TreeGrafter"/>
</dbReference>
<protein>
    <submittedName>
        <fullName evidence="3">Trehalose 6-phosphate synthase</fullName>
    </submittedName>
</protein>
<dbReference type="EMBL" id="QJSX01000010">
    <property type="protein sequence ID" value="PYE53123.1"/>
    <property type="molecule type" value="Genomic_DNA"/>
</dbReference>
<evidence type="ECO:0000313" key="4">
    <source>
        <dbReference type="Proteomes" id="UP000248326"/>
    </source>
</evidence>
<dbReference type="GO" id="GO:0005992">
    <property type="term" value="P:trehalose biosynthetic process"/>
    <property type="evidence" value="ECO:0007669"/>
    <property type="project" value="InterPro"/>
</dbReference>
<dbReference type="Pfam" id="PF00982">
    <property type="entry name" value="Glyco_transf_20"/>
    <property type="match status" value="1"/>
</dbReference>
<dbReference type="PANTHER" id="PTHR10788:SF106">
    <property type="entry name" value="BCDNA.GH08860"/>
    <property type="match status" value="1"/>
</dbReference>
<evidence type="ECO:0000313" key="3">
    <source>
        <dbReference type="EMBL" id="PYE53123.1"/>
    </source>
</evidence>
<dbReference type="CDD" id="cd03788">
    <property type="entry name" value="GT20_TPS"/>
    <property type="match status" value="1"/>
</dbReference>
<dbReference type="PANTHER" id="PTHR10788">
    <property type="entry name" value="TREHALOSE-6-PHOSPHATE SYNTHASE"/>
    <property type="match status" value="1"/>
</dbReference>
<dbReference type="RefSeq" id="WP_110887327.1">
    <property type="nucleotide sequence ID" value="NZ_QJSX01000010.1"/>
</dbReference>
<dbReference type="OrthoDB" id="9761633at2"/>
<dbReference type="AlphaFoldDB" id="A0A318S9I7"/>
<dbReference type="Proteomes" id="UP000248326">
    <property type="component" value="Unassembled WGS sequence"/>
</dbReference>
<accession>A0A318S9I7</accession>
<keyword evidence="4" id="KW-1185">Reference proteome</keyword>
<reference evidence="3 4" key="1">
    <citation type="submission" date="2018-06" db="EMBL/GenBank/DDBJ databases">
        <title>Genomic Encyclopedia of Type Strains, Phase IV (KMG-IV): sequencing the most valuable type-strain genomes for metagenomic binning, comparative biology and taxonomic classification.</title>
        <authorList>
            <person name="Goeker M."/>
        </authorList>
    </citation>
    <scope>NUCLEOTIDE SEQUENCE [LARGE SCALE GENOMIC DNA]</scope>
    <source>
        <strain evidence="3 4">DSM 18048</strain>
    </source>
</reference>